<comment type="caution">
    <text evidence="3">The sequence shown here is derived from an EMBL/GenBank/DDBJ whole genome shotgun (WGS) entry which is preliminary data.</text>
</comment>
<dbReference type="RefSeq" id="WP_188826192.1">
    <property type="nucleotide sequence ID" value="NZ_BMHH01000028.1"/>
</dbReference>
<evidence type="ECO:0000256" key="1">
    <source>
        <dbReference type="SAM" id="MobiDB-lite"/>
    </source>
</evidence>
<proteinExistence type="predicted"/>
<evidence type="ECO:0000313" key="3">
    <source>
        <dbReference type="EMBL" id="GGB10071.1"/>
    </source>
</evidence>
<evidence type="ECO:0008006" key="5">
    <source>
        <dbReference type="Google" id="ProtNLM"/>
    </source>
</evidence>
<accession>A0A916SPB9</accession>
<evidence type="ECO:0000256" key="2">
    <source>
        <dbReference type="SAM" id="SignalP"/>
    </source>
</evidence>
<organism evidence="3 4">
    <name type="scientific">Brucella endophytica</name>
    <dbReference type="NCBI Taxonomy" id="1963359"/>
    <lineage>
        <taxon>Bacteria</taxon>
        <taxon>Pseudomonadati</taxon>
        <taxon>Pseudomonadota</taxon>
        <taxon>Alphaproteobacteria</taxon>
        <taxon>Hyphomicrobiales</taxon>
        <taxon>Brucellaceae</taxon>
        <taxon>Brucella/Ochrobactrum group</taxon>
        <taxon>Brucella</taxon>
    </lineage>
</organism>
<sequence length="114" mass="12356">MSRHIRLSGRFILISLVLAGLSACARGPEFEGAPQAGASNTGTWPTFAKPPQGATTQFSTQDVQNLKSQLESEQSHQQRMPAPPPVNQAQVDAQRKQAQEEAAQTLKEIETESN</sequence>
<protein>
    <recommendedName>
        <fullName evidence="5">Lipoprotein</fullName>
    </recommendedName>
</protein>
<feature type="signal peptide" evidence="2">
    <location>
        <begin position="1"/>
        <end position="25"/>
    </location>
</feature>
<keyword evidence="2" id="KW-0732">Signal</keyword>
<dbReference type="EMBL" id="BMHH01000028">
    <property type="protein sequence ID" value="GGB10071.1"/>
    <property type="molecule type" value="Genomic_DNA"/>
</dbReference>
<reference evidence="3" key="1">
    <citation type="journal article" date="2014" name="Int. J. Syst. Evol. Microbiol.">
        <title>Complete genome sequence of Corynebacterium casei LMG S-19264T (=DSM 44701T), isolated from a smear-ripened cheese.</title>
        <authorList>
            <consortium name="US DOE Joint Genome Institute (JGI-PGF)"/>
            <person name="Walter F."/>
            <person name="Albersmeier A."/>
            <person name="Kalinowski J."/>
            <person name="Ruckert C."/>
        </authorList>
    </citation>
    <scope>NUCLEOTIDE SEQUENCE</scope>
    <source>
        <strain evidence="3">CGMCC 1.15082</strain>
    </source>
</reference>
<gene>
    <name evidence="3" type="ORF">GCM10011491_42500</name>
</gene>
<evidence type="ECO:0000313" key="4">
    <source>
        <dbReference type="Proteomes" id="UP000646478"/>
    </source>
</evidence>
<feature type="chain" id="PRO_5036743946" description="Lipoprotein" evidence="2">
    <location>
        <begin position="26"/>
        <end position="114"/>
    </location>
</feature>
<name>A0A916SPB9_9HYPH</name>
<dbReference type="AlphaFoldDB" id="A0A916SPB9"/>
<dbReference type="Proteomes" id="UP000646478">
    <property type="component" value="Unassembled WGS sequence"/>
</dbReference>
<feature type="compositionally biased region" description="Polar residues" evidence="1">
    <location>
        <begin position="53"/>
        <end position="78"/>
    </location>
</feature>
<reference evidence="3" key="2">
    <citation type="submission" date="2020-09" db="EMBL/GenBank/DDBJ databases">
        <authorList>
            <person name="Sun Q."/>
            <person name="Zhou Y."/>
        </authorList>
    </citation>
    <scope>NUCLEOTIDE SEQUENCE</scope>
    <source>
        <strain evidence="3">CGMCC 1.15082</strain>
    </source>
</reference>
<dbReference type="PROSITE" id="PS51257">
    <property type="entry name" value="PROKAR_LIPOPROTEIN"/>
    <property type="match status" value="1"/>
</dbReference>
<feature type="region of interest" description="Disordered" evidence="1">
    <location>
        <begin position="28"/>
        <end position="114"/>
    </location>
</feature>
<keyword evidence="4" id="KW-1185">Reference proteome</keyword>